<keyword evidence="2 6" id="KW-0479">Metal-binding</keyword>
<keyword evidence="1 6" id="KW-0645">Protease</keyword>
<dbReference type="NCBIfam" id="TIGR00181">
    <property type="entry name" value="pepF"/>
    <property type="match status" value="1"/>
</dbReference>
<feature type="domain" description="Peptidase M3A/M3B catalytic" evidence="7">
    <location>
        <begin position="208"/>
        <end position="584"/>
    </location>
</feature>
<sequence>MEKIRTRAEVNPETTWDLKDLFVTDVEWEQELRSLPQAAAQIETFKGRLGEGAEQLLACLDAREALQERIGKTASYARLKQSEDSTNPVNIENSAKAGDILSNLSSSLSFVNSEIVDLPEGTVERYLEELPGLEPYARSLERLIREKAHRLTPETEKVLASLGEVLDSPYRIYLRGKLADMTFDDALDGEDNNRPLSWSFYENNYEMSSDTKLRRSAYAAFSSKLNDYKNTFAEGYATEVKKQVVLSRLRGYDDVTDMLLSPQQVSKEMYNNILDIIQQELAPHMRRLAALKKRELGLDKLMFCDLKAPLDPEFSPAITYDEACILIREALDVLGPEYGEIVERAFSDRWVDYADNAGKSTGAFCSSIYGSHSYILISWANNMRGAFTLAHEVGHAGHFMLAGRYQRLTNTRPSLYFIEAPSTMNEMLLADHLLKRSDNPRMRRWVILQLLNTYYHNFVTHLLEGELQRRVYARATKDEPITAKALSQLKGDILSEFWGPDLVIDEGAKLTWMRQPHYYMGLYPYTYAAGLTASTAAAQQIREEGQPAVDRWLDALKAGGSLTPQELMKLAGVDMSGPEPIRSAVAYVGSLVDELERLYS</sequence>
<keyword evidence="3 6" id="KW-0378">Hydrolase</keyword>
<dbReference type="PANTHER" id="PTHR11804:SF45">
    <property type="entry name" value="SIMILAR TO OLIGOENDOPEPTIDASE"/>
    <property type="match status" value="1"/>
</dbReference>
<dbReference type="InterPro" id="IPR045090">
    <property type="entry name" value="Pept_M3A_M3B"/>
</dbReference>
<comment type="cofactor">
    <cofactor evidence="6">
        <name>Zn(2+)</name>
        <dbReference type="ChEBI" id="CHEBI:29105"/>
    </cofactor>
    <text evidence="6">Binds 1 zinc ion.</text>
</comment>
<evidence type="ECO:0000259" key="8">
    <source>
        <dbReference type="Pfam" id="PF08439"/>
    </source>
</evidence>
<keyword evidence="5 6" id="KW-0482">Metalloprotease</keyword>
<organism evidence="9 10">
    <name type="scientific">Paenibacillus xylanexedens</name>
    <dbReference type="NCBI Taxonomy" id="528191"/>
    <lineage>
        <taxon>Bacteria</taxon>
        <taxon>Bacillati</taxon>
        <taxon>Bacillota</taxon>
        <taxon>Bacilli</taxon>
        <taxon>Bacillales</taxon>
        <taxon>Paenibacillaceae</taxon>
        <taxon>Paenibacillus</taxon>
    </lineage>
</organism>
<evidence type="ECO:0000313" key="9">
    <source>
        <dbReference type="EMBL" id="MBP2244418.1"/>
    </source>
</evidence>
<dbReference type="Pfam" id="PF01432">
    <property type="entry name" value="Peptidase_M3"/>
    <property type="match status" value="1"/>
</dbReference>
<dbReference type="InterPro" id="IPR042088">
    <property type="entry name" value="OligoPept_F_C"/>
</dbReference>
<evidence type="ECO:0000256" key="2">
    <source>
        <dbReference type="ARBA" id="ARBA00022723"/>
    </source>
</evidence>
<comment type="function">
    <text evidence="6">Has oligopeptidase activity and degrades a variety of small bioactive peptides.</text>
</comment>
<dbReference type="Proteomes" id="UP000810207">
    <property type="component" value="Unassembled WGS sequence"/>
</dbReference>
<keyword evidence="10" id="KW-1185">Reference proteome</keyword>
<gene>
    <name evidence="9" type="ORF">J2Z28_001031</name>
</gene>
<dbReference type="Gene3D" id="1.10.1370.20">
    <property type="entry name" value="Oligoendopeptidase f, C-terminal domain"/>
    <property type="match status" value="1"/>
</dbReference>
<dbReference type="EMBL" id="JAGIKV010000003">
    <property type="protein sequence ID" value="MBP2244418.1"/>
    <property type="molecule type" value="Genomic_DNA"/>
</dbReference>
<reference evidence="9 10" key="1">
    <citation type="submission" date="2021-03" db="EMBL/GenBank/DDBJ databases">
        <title>Genomic Encyclopedia of Type Strains, Phase IV (KMG-IV): sequencing the most valuable type-strain genomes for metagenomic binning, comparative biology and taxonomic classification.</title>
        <authorList>
            <person name="Goeker M."/>
        </authorList>
    </citation>
    <scope>NUCLEOTIDE SEQUENCE [LARGE SCALE GENOMIC DNA]</scope>
    <source>
        <strain evidence="9 10">DSM 21292</strain>
    </source>
</reference>
<evidence type="ECO:0000256" key="4">
    <source>
        <dbReference type="ARBA" id="ARBA00022833"/>
    </source>
</evidence>
<dbReference type="InterPro" id="IPR004438">
    <property type="entry name" value="Peptidase_M3B"/>
</dbReference>
<comment type="caution">
    <text evidence="9">The sequence shown here is derived from an EMBL/GenBank/DDBJ whole genome shotgun (WGS) entry which is preliminary data.</text>
</comment>
<accession>A0ABS4RNI5</accession>
<dbReference type="InterPro" id="IPR013647">
    <property type="entry name" value="OligopepF_N_dom"/>
</dbReference>
<keyword evidence="4 6" id="KW-0862">Zinc</keyword>
<evidence type="ECO:0000256" key="5">
    <source>
        <dbReference type="ARBA" id="ARBA00023049"/>
    </source>
</evidence>
<dbReference type="CDD" id="cd09609">
    <property type="entry name" value="M3B_PepF"/>
    <property type="match status" value="1"/>
</dbReference>
<feature type="domain" description="Oligopeptidase F N-terminal" evidence="8">
    <location>
        <begin position="114"/>
        <end position="183"/>
    </location>
</feature>
<name>A0ABS4RNI5_PAEXY</name>
<dbReference type="PANTHER" id="PTHR11804">
    <property type="entry name" value="PROTEASE M3 THIMET OLIGOPEPTIDASE-RELATED"/>
    <property type="match status" value="1"/>
</dbReference>
<comment type="similarity">
    <text evidence="6">Belongs to the peptidase M3B family.</text>
</comment>
<evidence type="ECO:0000256" key="1">
    <source>
        <dbReference type="ARBA" id="ARBA00022670"/>
    </source>
</evidence>
<dbReference type="EC" id="3.4.24.-" evidence="6"/>
<dbReference type="SUPFAM" id="SSF55486">
    <property type="entry name" value="Metalloproteases ('zincins'), catalytic domain"/>
    <property type="match status" value="1"/>
</dbReference>
<dbReference type="Gene3D" id="1.20.140.70">
    <property type="entry name" value="Oligopeptidase f, N-terminal domain"/>
    <property type="match status" value="1"/>
</dbReference>
<dbReference type="Pfam" id="PF08439">
    <property type="entry name" value="Peptidase_M3_N"/>
    <property type="match status" value="1"/>
</dbReference>
<evidence type="ECO:0000256" key="3">
    <source>
        <dbReference type="ARBA" id="ARBA00022801"/>
    </source>
</evidence>
<proteinExistence type="inferred from homology"/>
<evidence type="ECO:0000256" key="6">
    <source>
        <dbReference type="RuleBase" id="RU368091"/>
    </source>
</evidence>
<protein>
    <recommendedName>
        <fullName evidence="6">Oligopeptidase F</fullName>
        <ecNumber evidence="6">3.4.24.-</ecNumber>
    </recommendedName>
</protein>
<evidence type="ECO:0000259" key="7">
    <source>
        <dbReference type="Pfam" id="PF01432"/>
    </source>
</evidence>
<evidence type="ECO:0000313" key="10">
    <source>
        <dbReference type="Proteomes" id="UP000810207"/>
    </source>
</evidence>
<dbReference type="InterPro" id="IPR001567">
    <property type="entry name" value="Pept_M3A_M3B_dom"/>
</dbReference>
<dbReference type="InterPro" id="IPR034009">
    <property type="entry name" value="M3B_PepF_4"/>
</dbReference>
<dbReference type="RefSeq" id="WP_211081432.1">
    <property type="nucleotide sequence ID" value="NZ_CBCSLC010000059.1"/>
</dbReference>